<dbReference type="SMART" id="SM00530">
    <property type="entry name" value="HTH_XRE"/>
    <property type="match status" value="1"/>
</dbReference>
<reference evidence="2 3" key="1">
    <citation type="journal article" date="2019" name="ACS Chem. Biol.">
        <title>Identification and Mobilization of a Cryptic Antibiotic Biosynthesis Gene Locus from a Human-Pathogenic Nocardia Isolate.</title>
        <authorList>
            <person name="Herisse M."/>
            <person name="Ishida K."/>
            <person name="Porter J.L."/>
            <person name="Howden B."/>
            <person name="Hertweck C."/>
            <person name="Stinear T.P."/>
            <person name="Pidot S.J."/>
        </authorList>
    </citation>
    <scope>NUCLEOTIDE SEQUENCE [LARGE SCALE GENOMIC DNA]</scope>
    <source>
        <strain evidence="2 3">AUSMDU00024985</strain>
    </source>
</reference>
<dbReference type="InterPro" id="IPR001387">
    <property type="entry name" value="Cro/C1-type_HTH"/>
</dbReference>
<name>A0A6G9XVW3_NOCBR</name>
<evidence type="ECO:0000259" key="1">
    <source>
        <dbReference type="PROSITE" id="PS50943"/>
    </source>
</evidence>
<evidence type="ECO:0000313" key="3">
    <source>
        <dbReference type="Proteomes" id="UP000501705"/>
    </source>
</evidence>
<accession>A0A6G9XVW3</accession>
<feature type="domain" description="HTH cro/C1-type" evidence="1">
    <location>
        <begin position="12"/>
        <end position="66"/>
    </location>
</feature>
<dbReference type="GO" id="GO:0003677">
    <property type="term" value="F:DNA binding"/>
    <property type="evidence" value="ECO:0007669"/>
    <property type="project" value="InterPro"/>
</dbReference>
<dbReference type="CDD" id="cd00093">
    <property type="entry name" value="HTH_XRE"/>
    <property type="match status" value="1"/>
</dbReference>
<proteinExistence type="predicted"/>
<dbReference type="SUPFAM" id="SSF47413">
    <property type="entry name" value="lambda repressor-like DNA-binding domains"/>
    <property type="match status" value="1"/>
</dbReference>
<dbReference type="Proteomes" id="UP000501705">
    <property type="component" value="Chromosome"/>
</dbReference>
<sequence length="167" mass="17001">MTLLREAIGDSLRRARLAQNRTLREVSTSARVSLGYLSEVERGRKEASSELLAAICAALDVPLSRVLWDVSTIMAGADGLPTRTPADAAVPADTAVPAEAEQVAVDGAQAVPAASTQDTPAAAPALAPASASLSVAGAAGRPLPLAVDTRIVIPAPKADMLVLVKGM</sequence>
<dbReference type="Pfam" id="PF01381">
    <property type="entry name" value="HTH_3"/>
    <property type="match status" value="1"/>
</dbReference>
<organism evidence="2 3">
    <name type="scientific">Nocardia brasiliensis</name>
    <dbReference type="NCBI Taxonomy" id="37326"/>
    <lineage>
        <taxon>Bacteria</taxon>
        <taxon>Bacillati</taxon>
        <taxon>Actinomycetota</taxon>
        <taxon>Actinomycetes</taxon>
        <taxon>Mycobacteriales</taxon>
        <taxon>Nocardiaceae</taxon>
        <taxon>Nocardia</taxon>
    </lineage>
</organism>
<evidence type="ECO:0000313" key="2">
    <source>
        <dbReference type="EMBL" id="QIS05074.1"/>
    </source>
</evidence>
<dbReference type="AlphaFoldDB" id="A0A6G9XVW3"/>
<dbReference type="Gene3D" id="1.10.260.40">
    <property type="entry name" value="lambda repressor-like DNA-binding domains"/>
    <property type="match status" value="1"/>
</dbReference>
<gene>
    <name evidence="2" type="ORF">F5X71_24600</name>
</gene>
<protein>
    <submittedName>
        <fullName evidence="2">Helix-turn-helix domain-containing protein</fullName>
    </submittedName>
</protein>
<dbReference type="EMBL" id="CP046171">
    <property type="protein sequence ID" value="QIS05074.1"/>
    <property type="molecule type" value="Genomic_DNA"/>
</dbReference>
<dbReference type="InterPro" id="IPR010982">
    <property type="entry name" value="Lambda_DNA-bd_dom_sf"/>
</dbReference>
<dbReference type="PROSITE" id="PS50943">
    <property type="entry name" value="HTH_CROC1"/>
    <property type="match status" value="1"/>
</dbReference>